<dbReference type="InterPro" id="IPR001663">
    <property type="entry name" value="Rng_hydr_dOase-A"/>
</dbReference>
<evidence type="ECO:0000256" key="1">
    <source>
        <dbReference type="ARBA" id="ARBA00001962"/>
    </source>
</evidence>
<protein>
    <submittedName>
        <fullName evidence="8">Ring-hydroxylating oxygenase subunit alpha</fullName>
    </submittedName>
</protein>
<evidence type="ECO:0000256" key="4">
    <source>
        <dbReference type="ARBA" id="ARBA00023002"/>
    </source>
</evidence>
<evidence type="ECO:0000256" key="2">
    <source>
        <dbReference type="ARBA" id="ARBA00022714"/>
    </source>
</evidence>
<dbReference type="InterPro" id="IPR017941">
    <property type="entry name" value="Rieske_2Fe-2S"/>
</dbReference>
<dbReference type="CDD" id="cd08887">
    <property type="entry name" value="RHO_alpha_C_3"/>
    <property type="match status" value="1"/>
</dbReference>
<keyword evidence="5" id="KW-0408">Iron</keyword>
<evidence type="ECO:0000256" key="6">
    <source>
        <dbReference type="ARBA" id="ARBA00023014"/>
    </source>
</evidence>
<dbReference type="Proteomes" id="UP001500392">
    <property type="component" value="Unassembled WGS sequence"/>
</dbReference>
<dbReference type="EMBL" id="BAABDM010000002">
    <property type="protein sequence ID" value="GAA4094503.1"/>
    <property type="molecule type" value="Genomic_DNA"/>
</dbReference>
<dbReference type="Pfam" id="PF00355">
    <property type="entry name" value="Rieske"/>
    <property type="match status" value="1"/>
</dbReference>
<keyword evidence="9" id="KW-1185">Reference proteome</keyword>
<evidence type="ECO:0000259" key="7">
    <source>
        <dbReference type="PROSITE" id="PS51296"/>
    </source>
</evidence>
<comment type="cofactor">
    <cofactor evidence="1">
        <name>Fe cation</name>
        <dbReference type="ChEBI" id="CHEBI:24875"/>
    </cofactor>
</comment>
<dbReference type="SUPFAM" id="SSF55961">
    <property type="entry name" value="Bet v1-like"/>
    <property type="match status" value="1"/>
</dbReference>
<dbReference type="Pfam" id="PF00848">
    <property type="entry name" value="Ring_hydroxyl_A"/>
    <property type="match status" value="1"/>
</dbReference>
<accession>A0ABP7WSM7</accession>
<proteinExistence type="predicted"/>
<evidence type="ECO:0000313" key="9">
    <source>
        <dbReference type="Proteomes" id="UP001500392"/>
    </source>
</evidence>
<keyword evidence="3" id="KW-0479">Metal-binding</keyword>
<keyword evidence="6" id="KW-0411">Iron-sulfur</keyword>
<dbReference type="RefSeq" id="WP_344934914.1">
    <property type="nucleotide sequence ID" value="NZ_BAABDM010000002.1"/>
</dbReference>
<organism evidence="8 9">
    <name type="scientific">Zhongshania borealis</name>
    <dbReference type="NCBI Taxonomy" id="889488"/>
    <lineage>
        <taxon>Bacteria</taxon>
        <taxon>Pseudomonadati</taxon>
        <taxon>Pseudomonadota</taxon>
        <taxon>Gammaproteobacteria</taxon>
        <taxon>Cellvibrionales</taxon>
        <taxon>Spongiibacteraceae</taxon>
        <taxon>Zhongshania</taxon>
    </lineage>
</organism>
<dbReference type="Gene3D" id="2.102.10.10">
    <property type="entry name" value="Rieske [2Fe-2S] iron-sulphur domain"/>
    <property type="match status" value="1"/>
</dbReference>
<dbReference type="PANTHER" id="PTHR43756">
    <property type="entry name" value="CHOLINE MONOOXYGENASE, CHLOROPLASTIC"/>
    <property type="match status" value="1"/>
</dbReference>
<dbReference type="SUPFAM" id="SSF50022">
    <property type="entry name" value="ISP domain"/>
    <property type="match status" value="1"/>
</dbReference>
<gene>
    <name evidence="8" type="ORF">GCM10022414_18180</name>
</gene>
<feature type="domain" description="Rieske" evidence="7">
    <location>
        <begin position="55"/>
        <end position="163"/>
    </location>
</feature>
<evidence type="ECO:0000256" key="3">
    <source>
        <dbReference type="ARBA" id="ARBA00022723"/>
    </source>
</evidence>
<sequence length="391" mass="44935">MSKKALYNHVVQKMIDYVDEKKTDMAEDTMSVPTTAYTDQGGWHQEMDLIFKNRPIFIALSQELPKPGDYKTMQFLDKPLLITRTADGSARVMLNVCPHRAMQVAIDEYGSRSRFTCQYHGWSFRNNGDLIAVADRDKFGEVDKSCHGLTQLPTYERGGMIFAVLNGDTSVDFEEHLGGMIEDIEQLGFDKWHYCGKRTIYGANWKIAYDGYLEGYHFAIAHPETVAPRTYSNVMHFENYGPHILLGFPQRSIHTLKDVDPDEYWQHENDGFDFIRTIFPNVSIFVAPEITQIAQIIPGPTPAENTTHLYFIHHTAPKTDDETQALEEMMEWLRNVVDTEDYYMGLRIQKGIESGAHSHVMFGRNEKGNQFFHKWVDYCLANDPTLPKPTL</sequence>
<dbReference type="InterPro" id="IPR015879">
    <property type="entry name" value="Ring_hydroxy_dOase_asu_C_dom"/>
</dbReference>
<dbReference type="Gene3D" id="3.90.380.10">
    <property type="entry name" value="Naphthalene 1,2-dioxygenase Alpha Subunit, Chain A, domain 1"/>
    <property type="match status" value="1"/>
</dbReference>
<dbReference type="PROSITE" id="PS51296">
    <property type="entry name" value="RIESKE"/>
    <property type="match status" value="1"/>
</dbReference>
<reference evidence="9" key="1">
    <citation type="journal article" date="2019" name="Int. J. Syst. Evol. Microbiol.">
        <title>The Global Catalogue of Microorganisms (GCM) 10K type strain sequencing project: providing services to taxonomists for standard genome sequencing and annotation.</title>
        <authorList>
            <consortium name="The Broad Institute Genomics Platform"/>
            <consortium name="The Broad Institute Genome Sequencing Center for Infectious Disease"/>
            <person name="Wu L."/>
            <person name="Ma J."/>
        </authorList>
    </citation>
    <scope>NUCLEOTIDE SEQUENCE [LARGE SCALE GENOMIC DNA]</scope>
    <source>
        <strain evidence="9">JCM 17304</strain>
    </source>
</reference>
<name>A0ABP7WSM7_9GAMM</name>
<evidence type="ECO:0000256" key="5">
    <source>
        <dbReference type="ARBA" id="ARBA00023004"/>
    </source>
</evidence>
<dbReference type="PANTHER" id="PTHR43756:SF5">
    <property type="entry name" value="CHOLINE MONOOXYGENASE, CHLOROPLASTIC"/>
    <property type="match status" value="1"/>
</dbReference>
<keyword evidence="4" id="KW-0560">Oxidoreductase</keyword>
<keyword evidence="2" id="KW-0001">2Fe-2S</keyword>
<dbReference type="PRINTS" id="PR00090">
    <property type="entry name" value="RNGDIOXGNASE"/>
</dbReference>
<dbReference type="InterPro" id="IPR036922">
    <property type="entry name" value="Rieske_2Fe-2S_sf"/>
</dbReference>
<comment type="caution">
    <text evidence="8">The sequence shown here is derived from an EMBL/GenBank/DDBJ whole genome shotgun (WGS) entry which is preliminary data.</text>
</comment>
<evidence type="ECO:0000313" key="8">
    <source>
        <dbReference type="EMBL" id="GAA4094503.1"/>
    </source>
</evidence>
<dbReference type="CDD" id="cd03469">
    <property type="entry name" value="Rieske_RO_Alpha_N"/>
    <property type="match status" value="1"/>
</dbReference>